<evidence type="ECO:0000256" key="2">
    <source>
        <dbReference type="SAM" id="MobiDB-lite"/>
    </source>
</evidence>
<dbReference type="Proteomes" id="UP000721920">
    <property type="component" value="Unassembled WGS sequence"/>
</dbReference>
<feature type="compositionally biased region" description="Polar residues" evidence="2">
    <location>
        <begin position="1239"/>
        <end position="1254"/>
    </location>
</feature>
<protein>
    <submittedName>
        <fullName evidence="3">KxYKxGKxW signal peptide domain-containing protein</fullName>
    </submittedName>
</protein>
<evidence type="ECO:0000256" key="1">
    <source>
        <dbReference type="ARBA" id="ARBA00022729"/>
    </source>
</evidence>
<feature type="compositionally biased region" description="Polar residues" evidence="2">
    <location>
        <begin position="188"/>
        <end position="199"/>
    </location>
</feature>
<dbReference type="InterPro" id="IPR051298">
    <property type="entry name" value="Heme_transport/Cell_adhesion"/>
</dbReference>
<evidence type="ECO:0000313" key="3">
    <source>
        <dbReference type="EMBL" id="HJE86779.1"/>
    </source>
</evidence>
<feature type="region of interest" description="Disordered" evidence="2">
    <location>
        <begin position="63"/>
        <end position="203"/>
    </location>
</feature>
<dbReference type="PANTHER" id="PTHR22917">
    <property type="entry name" value="HEMOPEXIN DOMAIN-CONTAINING PROTEIN"/>
    <property type="match status" value="1"/>
</dbReference>
<reference evidence="3" key="2">
    <citation type="submission" date="2021-09" db="EMBL/GenBank/DDBJ databases">
        <authorList>
            <person name="Gilroy R."/>
        </authorList>
    </citation>
    <scope>NUCLEOTIDE SEQUENCE</scope>
    <source>
        <strain evidence="3">CHK173-2145</strain>
    </source>
</reference>
<sequence>MKGLDPKRASELFRSNSKTHFKMYKAGRKWLVAGISALGGLLGLGTISGTSAKADTTAGAAKTVGAEDVAATQTSGTIPATSQTDETKQAAATPSTSTSTSTAKESVDTSKAGVSETTTDDTATKTTTPAATTTDATDGTATGTDATNTATQATGSTAASSSTTKETDDTAAANDVTANSTTTSESTAQDSETGSTDPSLSDAGEEVLDADTISFDPAELRGMLRMAVEDYGLTAAEAAQLTADVTSTAYKNGISAAQSDINYYINEIKINSLTNVTANVILTNNVKDGVAALSNLVSAYDANNTLQANDSEGTAQWKGKNYNGTGLDYNSGYAAYSAAFVTGLNQWLAGVKSASSDSDNTNANELLNATPYDPDQLNGDGSAGAVGSATAQVIINYLGNSSSFATNTLAYKSDSSNIADSSINSAVSTLKDYIKIIAPVLVNGIAKQALSDVRSIGGTIDDGDYAPAKLSQAIALNQGMKNLIAQFGFGDILDEPFLSSIYDSIRGNVQTAIESNWAKGQAQALNDFLGDGGNVYGGGTQSPYVSQLTNYSESDPAVIMNGNKGATLDLLSQATGYAWTQKVIGSIMTISSSDALGGTKKTSVNEVVDQLQSQGRITSAEADQIKNDDVTHSFGSSALDYSRKSTGVRQVIMSLYTAEYNAISGAVTDYQHNPKITDTEIAENQKQFSYESPSDSGLAAAHYNVPTMAYTQIIKVLRDLNAPFSGMSLADKLVYEVAKQIDAGADAADINWNPVFDTTVGGKTMPPAEEAGNLTSADWPLSERFQRIGIGGTTARRLPQFIGSDPATVTDFTIAPVNLPDATTRQSNLTFLENVVNAVVADNYDKELVIATRAFRDGQAAAEQQYKNSATGLIPDAAGSGVYTDGPYTVSASDDGTGVLAAKITTGNVLITSVPSKPLSQSGDIFTAGYELNLAKISLSTNAASSSMTTAFNNTSMKAANGTTLYTLVGGTVNIPAPTADSGWSVTSTDPYTLSNVTKTGGTATFTYTNKVAGFNYNQLTDKTGSYNGQNASSLLNDITYDLGWNDGTSLGTVDLDPSWLTVISDGAKVATYTYHLNDAGVAGVLALLNGKNSSTEALPTAARLALLAGTIKITQATDAKYLPTLNAHDATVVVNETVPTSWFVTDATSASGNPLPVTDVTSDGAPYQWGTPGTHQIELKLYDPTSNQTVVQTVTATVYSVEASGSASESMIVTSMTSQLDSISGNYSASKSANIVDSQEASKSEFIQNSQSTSREDSQNASISTAEESIASAEASLSADASNASASVKDQSENDTSTYSAVSESEASLSIRISTDLSQLSAQSEAQSSTSAASLSDFNSAQARVRLKTT</sequence>
<feature type="compositionally biased region" description="Low complexity" evidence="2">
    <location>
        <begin position="120"/>
        <end position="187"/>
    </location>
</feature>
<name>A0A921F0X3_9LACO</name>
<dbReference type="PANTHER" id="PTHR22917:SF6">
    <property type="entry name" value="EG:8D8.2 PROTEIN-RELATED"/>
    <property type="match status" value="1"/>
</dbReference>
<feature type="region of interest" description="Disordered" evidence="2">
    <location>
        <begin position="1283"/>
        <end position="1307"/>
    </location>
</feature>
<dbReference type="InterPro" id="IPR022263">
    <property type="entry name" value="KxYKxGKxW"/>
</dbReference>
<comment type="caution">
    <text evidence="3">The sequence shown here is derived from an EMBL/GenBank/DDBJ whole genome shotgun (WGS) entry which is preliminary data.</text>
</comment>
<feature type="compositionally biased region" description="Polar residues" evidence="2">
    <location>
        <begin position="71"/>
        <end position="84"/>
    </location>
</feature>
<feature type="compositionally biased region" description="Polar residues" evidence="2">
    <location>
        <begin position="1295"/>
        <end position="1307"/>
    </location>
</feature>
<dbReference type="Pfam" id="PF19258">
    <property type="entry name" value="KxYKxGKxW_sig"/>
    <property type="match status" value="1"/>
</dbReference>
<evidence type="ECO:0000313" key="4">
    <source>
        <dbReference type="Proteomes" id="UP000721920"/>
    </source>
</evidence>
<gene>
    <name evidence="3" type="ORF">K8U88_04245</name>
</gene>
<feature type="region of interest" description="Disordered" evidence="2">
    <location>
        <begin position="1239"/>
        <end position="1270"/>
    </location>
</feature>
<proteinExistence type="predicted"/>
<accession>A0A921F0X3</accession>
<organism evidence="3 4">
    <name type="scientific">Levilactobacillus hammesii</name>
    <dbReference type="NCBI Taxonomy" id="267633"/>
    <lineage>
        <taxon>Bacteria</taxon>
        <taxon>Bacillati</taxon>
        <taxon>Bacillota</taxon>
        <taxon>Bacilli</taxon>
        <taxon>Lactobacillales</taxon>
        <taxon>Lactobacillaceae</taxon>
        <taxon>Levilactobacillus</taxon>
    </lineage>
</organism>
<dbReference type="EMBL" id="DYXN01000065">
    <property type="protein sequence ID" value="HJE86779.1"/>
    <property type="molecule type" value="Genomic_DNA"/>
</dbReference>
<reference evidence="3" key="1">
    <citation type="journal article" date="2021" name="PeerJ">
        <title>Extensive microbial diversity within the chicken gut microbiome revealed by metagenomics and culture.</title>
        <authorList>
            <person name="Gilroy R."/>
            <person name="Ravi A."/>
            <person name="Getino M."/>
            <person name="Pursley I."/>
            <person name="Horton D.L."/>
            <person name="Alikhan N.F."/>
            <person name="Baker D."/>
            <person name="Gharbi K."/>
            <person name="Hall N."/>
            <person name="Watson M."/>
            <person name="Adriaenssens E.M."/>
            <person name="Foster-Nyarko E."/>
            <person name="Jarju S."/>
            <person name="Secka A."/>
            <person name="Antonio M."/>
            <person name="Oren A."/>
            <person name="Chaudhuri R.R."/>
            <person name="La Ragione R."/>
            <person name="Hildebrand F."/>
            <person name="Pallen M.J."/>
        </authorList>
    </citation>
    <scope>NUCLEOTIDE SEQUENCE</scope>
    <source>
        <strain evidence="3">CHK173-2145</strain>
    </source>
</reference>
<dbReference type="NCBIfam" id="TIGR03715">
    <property type="entry name" value="KxYKxGKxW"/>
    <property type="match status" value="1"/>
</dbReference>
<feature type="compositionally biased region" description="Low complexity" evidence="2">
    <location>
        <begin position="90"/>
        <end position="103"/>
    </location>
</feature>
<keyword evidence="1" id="KW-0732">Signal</keyword>